<dbReference type="Proteomes" id="UP000325081">
    <property type="component" value="Unassembled WGS sequence"/>
</dbReference>
<evidence type="ECO:0000313" key="1">
    <source>
        <dbReference type="EMBL" id="GER32866.1"/>
    </source>
</evidence>
<protein>
    <submittedName>
        <fullName evidence="1">Peptidase M14</fullName>
    </submittedName>
</protein>
<sequence length="128" mass="14904">MDHNVGSLIDIEHLSSYWPNIMMDPNDPSLKYWFIQSKKHAGEICSDWVRYLLEARCFSKGFILKLCPFLILRLSSPLSVKGYGLVSFDGWNISHPDWQTTLYHKSLAETRVILPTRLQRQKAIGYIF</sequence>
<organism evidence="1 2">
    <name type="scientific">Striga asiatica</name>
    <name type="common">Asiatic witchweed</name>
    <name type="synonym">Buchnera asiatica</name>
    <dbReference type="NCBI Taxonomy" id="4170"/>
    <lineage>
        <taxon>Eukaryota</taxon>
        <taxon>Viridiplantae</taxon>
        <taxon>Streptophyta</taxon>
        <taxon>Embryophyta</taxon>
        <taxon>Tracheophyta</taxon>
        <taxon>Spermatophyta</taxon>
        <taxon>Magnoliopsida</taxon>
        <taxon>eudicotyledons</taxon>
        <taxon>Gunneridae</taxon>
        <taxon>Pentapetalae</taxon>
        <taxon>asterids</taxon>
        <taxon>lamiids</taxon>
        <taxon>Lamiales</taxon>
        <taxon>Orobanchaceae</taxon>
        <taxon>Buchnereae</taxon>
        <taxon>Striga</taxon>
    </lineage>
</organism>
<dbReference type="EMBL" id="BKCP01004639">
    <property type="protein sequence ID" value="GER32866.1"/>
    <property type="molecule type" value="Genomic_DNA"/>
</dbReference>
<proteinExistence type="predicted"/>
<accession>A0A5A7PJQ9</accession>
<name>A0A5A7PJQ9_STRAF</name>
<keyword evidence="2" id="KW-1185">Reference proteome</keyword>
<dbReference type="AlphaFoldDB" id="A0A5A7PJQ9"/>
<gene>
    <name evidence="1" type="ORF">STAS_08964</name>
</gene>
<evidence type="ECO:0000313" key="2">
    <source>
        <dbReference type="Proteomes" id="UP000325081"/>
    </source>
</evidence>
<comment type="caution">
    <text evidence="1">The sequence shown here is derived from an EMBL/GenBank/DDBJ whole genome shotgun (WGS) entry which is preliminary data.</text>
</comment>
<reference evidence="2" key="1">
    <citation type="journal article" date="2019" name="Curr. Biol.">
        <title>Genome Sequence of Striga asiatica Provides Insight into the Evolution of Plant Parasitism.</title>
        <authorList>
            <person name="Yoshida S."/>
            <person name="Kim S."/>
            <person name="Wafula E.K."/>
            <person name="Tanskanen J."/>
            <person name="Kim Y.M."/>
            <person name="Honaas L."/>
            <person name="Yang Z."/>
            <person name="Spallek T."/>
            <person name="Conn C.E."/>
            <person name="Ichihashi Y."/>
            <person name="Cheong K."/>
            <person name="Cui S."/>
            <person name="Der J.P."/>
            <person name="Gundlach H."/>
            <person name="Jiao Y."/>
            <person name="Hori C."/>
            <person name="Ishida J.K."/>
            <person name="Kasahara H."/>
            <person name="Kiba T."/>
            <person name="Kim M.S."/>
            <person name="Koo N."/>
            <person name="Laohavisit A."/>
            <person name="Lee Y.H."/>
            <person name="Lumba S."/>
            <person name="McCourt P."/>
            <person name="Mortimer J.C."/>
            <person name="Mutuku J.M."/>
            <person name="Nomura T."/>
            <person name="Sasaki-Sekimoto Y."/>
            <person name="Seto Y."/>
            <person name="Wang Y."/>
            <person name="Wakatake T."/>
            <person name="Sakakibara H."/>
            <person name="Demura T."/>
            <person name="Yamaguchi S."/>
            <person name="Yoneyama K."/>
            <person name="Manabe R.I."/>
            <person name="Nelson D.C."/>
            <person name="Schulman A.H."/>
            <person name="Timko M.P."/>
            <person name="dePamphilis C.W."/>
            <person name="Choi D."/>
            <person name="Shirasu K."/>
        </authorList>
    </citation>
    <scope>NUCLEOTIDE SEQUENCE [LARGE SCALE GENOMIC DNA]</scope>
    <source>
        <strain evidence="2">cv. UVA1</strain>
    </source>
</reference>